<feature type="compositionally biased region" description="Low complexity" evidence="1">
    <location>
        <begin position="1"/>
        <end position="10"/>
    </location>
</feature>
<accession>A0A6J4T6J7</accession>
<reference evidence="2" key="1">
    <citation type="submission" date="2020-02" db="EMBL/GenBank/DDBJ databases">
        <authorList>
            <person name="Meier V. D."/>
        </authorList>
    </citation>
    <scope>NUCLEOTIDE SEQUENCE</scope>
    <source>
        <strain evidence="2">AVDCRST_MAG05</strain>
    </source>
</reference>
<feature type="compositionally biased region" description="Gly residues" evidence="1">
    <location>
        <begin position="67"/>
        <end position="82"/>
    </location>
</feature>
<evidence type="ECO:0000313" key="2">
    <source>
        <dbReference type="EMBL" id="CAA9515306.1"/>
    </source>
</evidence>
<feature type="non-terminal residue" evidence="2">
    <location>
        <position position="82"/>
    </location>
</feature>
<sequence length="82" mass="8727">VGRAPGAVGRRAVRGGARGDAARGRDDGRDDRRRREGARFRHKEPAGEPSRGARPQVRPGRLQAPARGGGEGQGQGPRGRRL</sequence>
<name>A0A6J4T6J7_9ACTN</name>
<feature type="compositionally biased region" description="Basic and acidic residues" evidence="1">
    <location>
        <begin position="20"/>
        <end position="46"/>
    </location>
</feature>
<organism evidence="2">
    <name type="scientific">uncultured Rubrobacteraceae bacterium</name>
    <dbReference type="NCBI Taxonomy" id="349277"/>
    <lineage>
        <taxon>Bacteria</taxon>
        <taxon>Bacillati</taxon>
        <taxon>Actinomycetota</taxon>
        <taxon>Rubrobacteria</taxon>
        <taxon>Rubrobacterales</taxon>
        <taxon>Rubrobacteraceae</taxon>
        <taxon>environmental samples</taxon>
    </lineage>
</organism>
<dbReference type="AlphaFoldDB" id="A0A6J4T6J7"/>
<dbReference type="EMBL" id="CADCVM010000368">
    <property type="protein sequence ID" value="CAA9515306.1"/>
    <property type="molecule type" value="Genomic_DNA"/>
</dbReference>
<feature type="region of interest" description="Disordered" evidence="1">
    <location>
        <begin position="1"/>
        <end position="82"/>
    </location>
</feature>
<gene>
    <name evidence="2" type="ORF">AVDCRST_MAG05-3267</name>
</gene>
<feature type="non-terminal residue" evidence="2">
    <location>
        <position position="1"/>
    </location>
</feature>
<protein>
    <submittedName>
        <fullName evidence="2">Uncharacterized protein</fullName>
    </submittedName>
</protein>
<proteinExistence type="predicted"/>
<evidence type="ECO:0000256" key="1">
    <source>
        <dbReference type="SAM" id="MobiDB-lite"/>
    </source>
</evidence>